<feature type="domain" description="Metallo-beta-lactamase" evidence="1">
    <location>
        <begin position="73"/>
        <end position="243"/>
    </location>
</feature>
<evidence type="ECO:0000313" key="3">
    <source>
        <dbReference type="Proteomes" id="UP001378188"/>
    </source>
</evidence>
<dbReference type="PANTHER" id="PTHR36839:SF1">
    <property type="entry name" value="METALLO-BETA-LACTAMASE FAMILY PROTEIN (AFU_ORTHOLOGUE AFUA_5G12770)"/>
    <property type="match status" value="1"/>
</dbReference>
<accession>A0AAW9RLG1</accession>
<proteinExistence type="predicted"/>
<dbReference type="InterPro" id="IPR001279">
    <property type="entry name" value="Metallo-B-lactamas"/>
</dbReference>
<gene>
    <name evidence="2" type="ORF">V3328_16340</name>
</gene>
<evidence type="ECO:0000259" key="1">
    <source>
        <dbReference type="SMART" id="SM00849"/>
    </source>
</evidence>
<comment type="caution">
    <text evidence="2">The sequence shown here is derived from an EMBL/GenBank/DDBJ whole genome shotgun (WGS) entry which is preliminary data.</text>
</comment>
<keyword evidence="3" id="KW-1185">Reference proteome</keyword>
<dbReference type="SUPFAM" id="SSF56281">
    <property type="entry name" value="Metallo-hydrolase/oxidoreductase"/>
    <property type="match status" value="1"/>
</dbReference>
<organism evidence="2 3">
    <name type="scientific">Microbaculum marinum</name>
    <dbReference type="NCBI Taxonomy" id="1764581"/>
    <lineage>
        <taxon>Bacteria</taxon>
        <taxon>Pseudomonadati</taxon>
        <taxon>Pseudomonadota</taxon>
        <taxon>Alphaproteobacteria</taxon>
        <taxon>Hyphomicrobiales</taxon>
        <taxon>Tepidamorphaceae</taxon>
        <taxon>Microbaculum</taxon>
    </lineage>
</organism>
<dbReference type="SMART" id="SM00849">
    <property type="entry name" value="Lactamase_B"/>
    <property type="match status" value="1"/>
</dbReference>
<name>A0AAW9RLG1_9HYPH</name>
<sequence>MFAPMCTTCGTEFPPAETPPADCPICVDDRQYVNPHGQSWTSLDRLAQSHRNSFRQEEAGLIGIGVEPHFAIGQRALLVCTPAGNVLWDCVSLIDDATRTIIDALGGLHAIAISHPHYYSAMVTWSEAFGGVPIHLHEDDRQWVVRPSDRIDYWSGGTKELLPGLVAIRTGGHFAGGTVLHWADGAEGKGALLVGDILQVTPDRRHVSFMRSYPNYIPLSPAVVERIVSRMAPFSYDRIYGAFWDKIIACDARQAVESSASRYVDAVTGNGPADAEP</sequence>
<evidence type="ECO:0000313" key="2">
    <source>
        <dbReference type="EMBL" id="MEJ8573062.1"/>
    </source>
</evidence>
<reference evidence="2 3" key="1">
    <citation type="submission" date="2024-02" db="EMBL/GenBank/DDBJ databases">
        <title>Genome analysis and characterization of Microbaculum marinisediminis sp. nov., isolated from marine sediment.</title>
        <authorList>
            <person name="Du Z.-J."/>
            <person name="Ye Y.-Q."/>
            <person name="Zhang Z.-R."/>
            <person name="Yuan S.-M."/>
            <person name="Zhang X.-Y."/>
        </authorList>
    </citation>
    <scope>NUCLEOTIDE SEQUENCE [LARGE SCALE GENOMIC DNA]</scope>
    <source>
        <strain evidence="2 3">SDUM1044001</strain>
    </source>
</reference>
<dbReference type="EMBL" id="JAZHOF010000006">
    <property type="protein sequence ID" value="MEJ8573062.1"/>
    <property type="molecule type" value="Genomic_DNA"/>
</dbReference>
<dbReference type="Gene3D" id="3.60.15.10">
    <property type="entry name" value="Ribonuclease Z/Hydroxyacylglutathione hydrolase-like"/>
    <property type="match status" value="1"/>
</dbReference>
<dbReference type="Proteomes" id="UP001378188">
    <property type="component" value="Unassembled WGS sequence"/>
</dbReference>
<dbReference type="InterPro" id="IPR036866">
    <property type="entry name" value="RibonucZ/Hydroxyglut_hydro"/>
</dbReference>
<dbReference type="AlphaFoldDB" id="A0AAW9RLG1"/>
<dbReference type="RefSeq" id="WP_340330752.1">
    <property type="nucleotide sequence ID" value="NZ_JAZHOF010000006.1"/>
</dbReference>
<dbReference type="PANTHER" id="PTHR36839">
    <property type="entry name" value="METALLO-BETA-LACTAMASE FAMILY PROTEIN (AFU_ORTHOLOGUE AFUA_5G12770)"/>
    <property type="match status" value="1"/>
</dbReference>
<protein>
    <submittedName>
        <fullName evidence="2">MBL fold metallo-hydrolase</fullName>
    </submittedName>
</protein>